<dbReference type="InterPro" id="IPR058647">
    <property type="entry name" value="BSH_CzcB-like"/>
</dbReference>
<dbReference type="Pfam" id="PF25973">
    <property type="entry name" value="BSH_CzcB"/>
    <property type="match status" value="1"/>
</dbReference>
<protein>
    <submittedName>
        <fullName evidence="5">Efflux RND transporter periplasmic adaptor subunit</fullName>
    </submittedName>
</protein>
<dbReference type="PANTHER" id="PTHR30469">
    <property type="entry name" value="MULTIDRUG RESISTANCE PROTEIN MDTA"/>
    <property type="match status" value="1"/>
</dbReference>
<dbReference type="OrthoDB" id="9791520at2"/>
<reference evidence="5 6" key="1">
    <citation type="submission" date="2019-10" db="EMBL/GenBank/DDBJ databases">
        <title>Whole-genome sequence of the extremophile Heliorestis acidaminivorans DSM 24790.</title>
        <authorList>
            <person name="Kyndt J.A."/>
            <person name="Meyer T.E."/>
        </authorList>
    </citation>
    <scope>NUCLEOTIDE SEQUENCE [LARGE SCALE GENOMIC DNA]</scope>
    <source>
        <strain evidence="5 6">DSM 24790</strain>
    </source>
</reference>
<evidence type="ECO:0000256" key="2">
    <source>
        <dbReference type="SAM" id="Coils"/>
    </source>
</evidence>
<dbReference type="Pfam" id="PF25967">
    <property type="entry name" value="RND-MFP_C"/>
    <property type="match status" value="1"/>
</dbReference>
<dbReference type="EMBL" id="WBXO01000009">
    <property type="protein sequence ID" value="KAB2951819.1"/>
    <property type="molecule type" value="Genomic_DNA"/>
</dbReference>
<organism evidence="5 6">
    <name type="scientific">Heliorestis acidaminivorans</name>
    <dbReference type="NCBI Taxonomy" id="553427"/>
    <lineage>
        <taxon>Bacteria</taxon>
        <taxon>Bacillati</taxon>
        <taxon>Bacillota</taxon>
        <taxon>Clostridia</taxon>
        <taxon>Eubacteriales</taxon>
        <taxon>Heliobacteriaceae</taxon>
        <taxon>Heliorestis</taxon>
    </lineage>
</organism>
<dbReference type="Gene3D" id="1.10.287.470">
    <property type="entry name" value="Helix hairpin bin"/>
    <property type="match status" value="1"/>
</dbReference>
<dbReference type="NCBIfam" id="TIGR01730">
    <property type="entry name" value="RND_mfp"/>
    <property type="match status" value="1"/>
</dbReference>
<dbReference type="PANTHER" id="PTHR30469:SF15">
    <property type="entry name" value="HLYD FAMILY OF SECRETION PROTEINS"/>
    <property type="match status" value="1"/>
</dbReference>
<dbReference type="Gene3D" id="2.40.420.20">
    <property type="match status" value="1"/>
</dbReference>
<evidence type="ECO:0000313" key="5">
    <source>
        <dbReference type="EMBL" id="KAB2951819.1"/>
    </source>
</evidence>
<dbReference type="Gene3D" id="2.40.30.170">
    <property type="match status" value="1"/>
</dbReference>
<gene>
    <name evidence="5" type="ORF">F9B85_11040</name>
</gene>
<feature type="domain" description="CzcB-like barrel-sandwich hybrid" evidence="4">
    <location>
        <begin position="59"/>
        <end position="239"/>
    </location>
</feature>
<dbReference type="InterPro" id="IPR058627">
    <property type="entry name" value="MdtA-like_C"/>
</dbReference>
<proteinExistence type="inferred from homology"/>
<dbReference type="GO" id="GO:1990281">
    <property type="term" value="C:efflux pump complex"/>
    <property type="evidence" value="ECO:0007669"/>
    <property type="project" value="TreeGrafter"/>
</dbReference>
<evidence type="ECO:0000259" key="3">
    <source>
        <dbReference type="Pfam" id="PF25967"/>
    </source>
</evidence>
<dbReference type="Proteomes" id="UP000468766">
    <property type="component" value="Unassembled WGS sequence"/>
</dbReference>
<dbReference type="SUPFAM" id="SSF111369">
    <property type="entry name" value="HlyD-like secretion proteins"/>
    <property type="match status" value="1"/>
</dbReference>
<dbReference type="AlphaFoldDB" id="A0A6I0EVB4"/>
<accession>A0A6I0EVB4</accession>
<name>A0A6I0EVB4_9FIRM</name>
<keyword evidence="6" id="KW-1185">Reference proteome</keyword>
<comment type="similarity">
    <text evidence="1">Belongs to the membrane fusion protein (MFP) (TC 8.A.1) family.</text>
</comment>
<sequence>MIKKKWLLWSLPVLLIILLLFYWATTTANGNIEVQKPQVGSLEVQWKERGYLVAQEEQVLYPPVATKVLEVAKKSGDVVAKGDFLLRLDNRPLQERLAQLEAQRELIMAEVNQEAKVWQVAIVAEEIEQSRLKLAELATERERVEQLVSAGAVPPVELEKIENRIALEQSRLAQAEAQYEQAQVLRDQGDWTERLRAIEAEKAGLIGDLATLEIRAPFSGTISEMNLYRGQLVDPSRPLLNLTGKKDLEIQVDVLHEEVNKVHKGQEVVVSHRGTGKSVQAKVDRIGTRAEAKISPLGLEQRRVPVYITVDPIPEQWLEGFPIDVTFSWTTEESLLIPRSALLATAEGTFLYLMENEEVKQAPVSIGIIANEKVQVLAGLQGDEEIILSPENVKVGQKIKATQLSFTSSE</sequence>
<dbReference type="GO" id="GO:0015562">
    <property type="term" value="F:efflux transmembrane transporter activity"/>
    <property type="evidence" value="ECO:0007669"/>
    <property type="project" value="TreeGrafter"/>
</dbReference>
<dbReference type="InterPro" id="IPR006143">
    <property type="entry name" value="RND_pump_MFP"/>
</dbReference>
<feature type="domain" description="Multidrug resistance protein MdtA-like C-terminal permuted SH3" evidence="3">
    <location>
        <begin position="335"/>
        <end position="389"/>
    </location>
</feature>
<dbReference type="RefSeq" id="WP_151620888.1">
    <property type="nucleotide sequence ID" value="NZ_WBXO01000009.1"/>
</dbReference>
<comment type="caution">
    <text evidence="5">The sequence shown here is derived from an EMBL/GenBank/DDBJ whole genome shotgun (WGS) entry which is preliminary data.</text>
</comment>
<keyword evidence="2" id="KW-0175">Coiled coil</keyword>
<feature type="coiled-coil region" evidence="2">
    <location>
        <begin position="90"/>
        <end position="185"/>
    </location>
</feature>
<evidence type="ECO:0000259" key="4">
    <source>
        <dbReference type="Pfam" id="PF25973"/>
    </source>
</evidence>
<dbReference type="Gene3D" id="2.40.50.100">
    <property type="match status" value="1"/>
</dbReference>
<evidence type="ECO:0000313" key="6">
    <source>
        <dbReference type="Proteomes" id="UP000468766"/>
    </source>
</evidence>
<evidence type="ECO:0000256" key="1">
    <source>
        <dbReference type="ARBA" id="ARBA00009477"/>
    </source>
</evidence>